<protein>
    <submittedName>
        <fullName evidence="2">Uncharacterized protein</fullName>
    </submittedName>
</protein>
<feature type="transmembrane region" description="Helical" evidence="1">
    <location>
        <begin position="51"/>
        <end position="74"/>
    </location>
</feature>
<organism evidence="2 3">
    <name type="scientific">Microbacterium sediminicola</name>
    <dbReference type="NCBI Taxonomy" id="415210"/>
    <lineage>
        <taxon>Bacteria</taxon>
        <taxon>Bacillati</taxon>
        <taxon>Actinomycetota</taxon>
        <taxon>Actinomycetes</taxon>
        <taxon>Micrococcales</taxon>
        <taxon>Microbacteriaceae</taxon>
        <taxon>Microbacterium</taxon>
    </lineage>
</organism>
<gene>
    <name evidence="2" type="ORF">GCM10009808_15510</name>
</gene>
<evidence type="ECO:0000313" key="2">
    <source>
        <dbReference type="EMBL" id="GAA1698903.1"/>
    </source>
</evidence>
<evidence type="ECO:0000256" key="1">
    <source>
        <dbReference type="SAM" id="Phobius"/>
    </source>
</evidence>
<keyword evidence="1" id="KW-0812">Transmembrane</keyword>
<evidence type="ECO:0000313" key="3">
    <source>
        <dbReference type="Proteomes" id="UP001501690"/>
    </source>
</evidence>
<reference evidence="2 3" key="1">
    <citation type="journal article" date="2019" name="Int. J. Syst. Evol. Microbiol.">
        <title>The Global Catalogue of Microorganisms (GCM) 10K type strain sequencing project: providing services to taxonomists for standard genome sequencing and annotation.</title>
        <authorList>
            <consortium name="The Broad Institute Genomics Platform"/>
            <consortium name="The Broad Institute Genome Sequencing Center for Infectious Disease"/>
            <person name="Wu L."/>
            <person name="Ma J."/>
        </authorList>
    </citation>
    <scope>NUCLEOTIDE SEQUENCE [LARGE SCALE GENOMIC DNA]</scope>
    <source>
        <strain evidence="2 3">JCM 15577</strain>
    </source>
</reference>
<accession>A0ABN2I608</accession>
<keyword evidence="1" id="KW-1133">Transmembrane helix</keyword>
<comment type="caution">
    <text evidence="2">The sequence shown here is derived from an EMBL/GenBank/DDBJ whole genome shotgun (WGS) entry which is preliminary data.</text>
</comment>
<sequence>MITEWLVQLGLGVVSWFVGLFPSDWEVPTEIANLDQMISSFIADFSGLGVWAPWALLITCAVISAGVWSVGLIVKAIRAAIAHIPLVGGAG</sequence>
<proteinExistence type="predicted"/>
<name>A0ABN2I608_9MICO</name>
<keyword evidence="1" id="KW-0472">Membrane</keyword>
<keyword evidence="3" id="KW-1185">Reference proteome</keyword>
<dbReference type="Proteomes" id="UP001501690">
    <property type="component" value="Unassembled WGS sequence"/>
</dbReference>
<dbReference type="RefSeq" id="WP_344071111.1">
    <property type="nucleotide sequence ID" value="NZ_BAAAPL010000001.1"/>
</dbReference>
<dbReference type="EMBL" id="BAAAPL010000001">
    <property type="protein sequence ID" value="GAA1698903.1"/>
    <property type="molecule type" value="Genomic_DNA"/>
</dbReference>